<dbReference type="STRING" id="29172.A0A0D8XW29"/>
<reference evidence="2 3" key="1">
    <citation type="submission" date="2013-11" db="EMBL/GenBank/DDBJ databases">
        <title>Draft genome of the bovine lungworm Dictyocaulus viviparus.</title>
        <authorList>
            <person name="Mitreva M."/>
        </authorList>
    </citation>
    <scope>NUCLEOTIDE SEQUENCE [LARGE SCALE GENOMIC DNA]</scope>
    <source>
        <strain evidence="2 3">HannoverDv2000</strain>
    </source>
</reference>
<name>A0A0D8XW29_DICVI</name>
<dbReference type="EMBL" id="KN716285">
    <property type="protein sequence ID" value="KJH47989.1"/>
    <property type="molecule type" value="Genomic_DNA"/>
</dbReference>
<feature type="domain" description="VWFA" evidence="1">
    <location>
        <begin position="153"/>
        <end position="332"/>
    </location>
</feature>
<sequence>MRVSAARHPSANVGPSQSCQADQKYLKMRKSWNFIKMNMMEVEIPDDHWKQGDPNNMCSDRSMTTAAMVRDGYVDVPAIARFVVLCTFGNPPNLSTRKLDTMCSSEAHYDSGKGQCVCNVPDSDAKLKEPAKYAIYPPGTVCMSCTSSVTRRAVVFILDSTASVGGSGYTQEVNFVLNVLSSLTSTTVRAGVVVLACPSFIGLELDDYTGDSLKQWVQKQSYRYSATNTNEAYRLAETKLLNDISDEKILVILSDGERTNCVNGKLANVADETVSVANNLRSKGVKIIYIQVGHAYENEVLDTVNHNTNSIINVNDFMALDTNTLINVVNKICSAVE</sequence>
<dbReference type="PANTHER" id="PTHR24020:SF84">
    <property type="entry name" value="VWFA DOMAIN-CONTAINING PROTEIN"/>
    <property type="match status" value="1"/>
</dbReference>
<proteinExistence type="predicted"/>
<accession>A0A0D8XW29</accession>
<dbReference type="Proteomes" id="UP000053766">
    <property type="component" value="Unassembled WGS sequence"/>
</dbReference>
<dbReference type="InterPro" id="IPR036465">
    <property type="entry name" value="vWFA_dom_sf"/>
</dbReference>
<organism evidence="2 3">
    <name type="scientific">Dictyocaulus viviparus</name>
    <name type="common">Bovine lungworm</name>
    <dbReference type="NCBI Taxonomy" id="29172"/>
    <lineage>
        <taxon>Eukaryota</taxon>
        <taxon>Metazoa</taxon>
        <taxon>Ecdysozoa</taxon>
        <taxon>Nematoda</taxon>
        <taxon>Chromadorea</taxon>
        <taxon>Rhabditida</taxon>
        <taxon>Rhabditina</taxon>
        <taxon>Rhabditomorpha</taxon>
        <taxon>Strongyloidea</taxon>
        <taxon>Metastrongylidae</taxon>
        <taxon>Dictyocaulus</taxon>
    </lineage>
</organism>
<reference evidence="3" key="2">
    <citation type="journal article" date="2016" name="Sci. Rep.">
        <title>Dictyocaulus viviparus genome, variome and transcriptome elucidate lungworm biology and support future intervention.</title>
        <authorList>
            <person name="McNulty S.N."/>
            <person name="Strube C."/>
            <person name="Rosa B.A."/>
            <person name="Martin J.C."/>
            <person name="Tyagi R."/>
            <person name="Choi Y.J."/>
            <person name="Wang Q."/>
            <person name="Hallsworth Pepin K."/>
            <person name="Zhang X."/>
            <person name="Ozersky P."/>
            <person name="Wilson R.K."/>
            <person name="Sternberg P.W."/>
            <person name="Gasser R.B."/>
            <person name="Mitreva M."/>
        </authorList>
    </citation>
    <scope>NUCLEOTIDE SEQUENCE [LARGE SCALE GENOMIC DNA]</scope>
    <source>
        <strain evidence="3">HannoverDv2000</strain>
    </source>
</reference>
<evidence type="ECO:0000259" key="1">
    <source>
        <dbReference type="PROSITE" id="PS50234"/>
    </source>
</evidence>
<dbReference type="PANTHER" id="PTHR24020">
    <property type="entry name" value="COLLAGEN ALPHA"/>
    <property type="match status" value="1"/>
</dbReference>
<dbReference type="CDD" id="cd01450">
    <property type="entry name" value="vWFA_subfamily_ECM"/>
    <property type="match status" value="1"/>
</dbReference>
<dbReference type="SMART" id="SM00327">
    <property type="entry name" value="VWA"/>
    <property type="match status" value="1"/>
</dbReference>
<evidence type="ECO:0000313" key="2">
    <source>
        <dbReference type="EMBL" id="KJH47989.1"/>
    </source>
</evidence>
<evidence type="ECO:0000313" key="3">
    <source>
        <dbReference type="Proteomes" id="UP000053766"/>
    </source>
</evidence>
<gene>
    <name evidence="2" type="ORF">DICVIV_05924</name>
</gene>
<dbReference type="AlphaFoldDB" id="A0A0D8XW29"/>
<dbReference type="Gene3D" id="3.40.50.410">
    <property type="entry name" value="von Willebrand factor, type A domain"/>
    <property type="match status" value="1"/>
</dbReference>
<dbReference type="InterPro" id="IPR002035">
    <property type="entry name" value="VWF_A"/>
</dbReference>
<dbReference type="SUPFAM" id="SSF53300">
    <property type="entry name" value="vWA-like"/>
    <property type="match status" value="1"/>
</dbReference>
<dbReference type="Pfam" id="PF00092">
    <property type="entry name" value="VWA"/>
    <property type="match status" value="1"/>
</dbReference>
<protein>
    <submittedName>
        <fullName evidence="2">von Willebrand factor type A domain protein</fullName>
    </submittedName>
</protein>
<dbReference type="OrthoDB" id="5872865at2759"/>
<dbReference type="InterPro" id="IPR050525">
    <property type="entry name" value="ECM_Assembly_Org"/>
</dbReference>
<dbReference type="PROSITE" id="PS50234">
    <property type="entry name" value="VWFA"/>
    <property type="match status" value="1"/>
</dbReference>
<keyword evidence="3" id="KW-1185">Reference proteome</keyword>